<evidence type="ECO:0000313" key="2">
    <source>
        <dbReference type="Proteomes" id="UP000041314"/>
    </source>
</evidence>
<organism evidence="1 2">
    <name type="scientific">Salmonella enterica subsp. enterica serovar Bovismorbificans</name>
    <dbReference type="NCBI Taxonomy" id="58097"/>
    <lineage>
        <taxon>Bacteria</taxon>
        <taxon>Pseudomonadati</taxon>
        <taxon>Pseudomonadota</taxon>
        <taxon>Gammaproteobacteria</taxon>
        <taxon>Enterobacterales</taxon>
        <taxon>Enterobacteriaceae</taxon>
        <taxon>Salmonella</taxon>
    </lineage>
</organism>
<reference evidence="1 2" key="1">
    <citation type="submission" date="2015-03" db="EMBL/GenBank/DDBJ databases">
        <authorList>
            <consortium name="Pathogen Informatics"/>
        </authorList>
    </citation>
    <scope>NUCLEOTIDE SEQUENCE [LARGE SCALE GENOMIC DNA]</scope>
    <source>
        <strain evidence="1 2">A1104</strain>
    </source>
</reference>
<sequence>MPVILQRFKLLLLPVSLSGAGQFRAECRLLHLIQQLLIFSIQRDSCQ</sequence>
<protein>
    <submittedName>
        <fullName evidence="1">Uncharacterized protein</fullName>
    </submittedName>
</protein>
<proteinExistence type="predicted"/>
<dbReference type="AlphaFoldDB" id="A0A655E4Z3"/>
<accession>A0A655E4Z3</accession>
<dbReference type="Proteomes" id="UP000041314">
    <property type="component" value="Unassembled WGS sequence"/>
</dbReference>
<name>A0A655E4Z3_SALET</name>
<evidence type="ECO:0000313" key="1">
    <source>
        <dbReference type="EMBL" id="CNV02112.1"/>
    </source>
</evidence>
<gene>
    <name evidence="1" type="ORF">ERS008198_04137</name>
</gene>
<dbReference type="EMBL" id="CQPA01000049">
    <property type="protein sequence ID" value="CNV02112.1"/>
    <property type="molecule type" value="Genomic_DNA"/>
</dbReference>